<proteinExistence type="predicted"/>
<dbReference type="EMBL" id="CP000472">
    <property type="protein sequence ID" value="ACJ29693.1"/>
    <property type="molecule type" value="Genomic_DNA"/>
</dbReference>
<dbReference type="AlphaFoldDB" id="B8CR21"/>
<keyword evidence="1" id="KW-0472">Membrane</keyword>
<protein>
    <submittedName>
        <fullName evidence="2">Uncharacterized protein</fullName>
    </submittedName>
</protein>
<accession>B8CR21</accession>
<dbReference type="HOGENOM" id="CLU_2920217_0_0_6"/>
<name>B8CR21_SHEPW</name>
<dbReference type="RefSeq" id="WP_020913047.1">
    <property type="nucleotide sequence ID" value="NC_011566.1"/>
</dbReference>
<keyword evidence="3" id="KW-1185">Reference proteome</keyword>
<gene>
    <name evidence="2" type="ordered locus">swp_2973</name>
</gene>
<sequence length="61" mass="7104">MDTNQVTHQQDQIDCDDDIEMLSQLNRKRLRFFGLMLGIIAGLPAGFFGARWVYQWLFPVS</sequence>
<dbReference type="Proteomes" id="UP000000753">
    <property type="component" value="Chromosome"/>
</dbReference>
<organism evidence="2 3">
    <name type="scientific">Shewanella piezotolerans (strain WP3 / JCM 13877)</name>
    <dbReference type="NCBI Taxonomy" id="225849"/>
    <lineage>
        <taxon>Bacteria</taxon>
        <taxon>Pseudomonadati</taxon>
        <taxon>Pseudomonadota</taxon>
        <taxon>Gammaproteobacteria</taxon>
        <taxon>Alteromonadales</taxon>
        <taxon>Shewanellaceae</taxon>
        <taxon>Shewanella</taxon>
    </lineage>
</organism>
<reference evidence="2 3" key="1">
    <citation type="journal article" date="2008" name="PLoS ONE">
        <title>Environmental adaptation: genomic analysis of the piezotolerant and psychrotolerant deep-sea iron reducing bacterium Shewanella piezotolerans WP3.</title>
        <authorList>
            <person name="Wang F."/>
            <person name="Wang J."/>
            <person name="Jian H."/>
            <person name="Zhang B."/>
            <person name="Li S."/>
            <person name="Wang F."/>
            <person name="Zeng X."/>
            <person name="Gao L."/>
            <person name="Bartlett D.H."/>
            <person name="Yu J."/>
            <person name="Hu S."/>
            <person name="Xiao X."/>
        </authorList>
    </citation>
    <scope>NUCLEOTIDE SEQUENCE [LARGE SCALE GENOMIC DNA]</scope>
    <source>
        <strain evidence="3">WP3 / JCM 13877</strain>
    </source>
</reference>
<dbReference type="OrthoDB" id="6272231at2"/>
<evidence type="ECO:0000313" key="2">
    <source>
        <dbReference type="EMBL" id="ACJ29693.1"/>
    </source>
</evidence>
<evidence type="ECO:0000256" key="1">
    <source>
        <dbReference type="SAM" id="Phobius"/>
    </source>
</evidence>
<evidence type="ECO:0000313" key="3">
    <source>
        <dbReference type="Proteomes" id="UP000000753"/>
    </source>
</evidence>
<feature type="transmembrane region" description="Helical" evidence="1">
    <location>
        <begin position="32"/>
        <end position="54"/>
    </location>
</feature>
<dbReference type="KEGG" id="swp:swp_2973"/>
<keyword evidence="1" id="KW-0812">Transmembrane</keyword>
<keyword evidence="1" id="KW-1133">Transmembrane helix</keyword>